<gene>
    <name evidence="2" type="ORF">M8C21_016213</name>
</gene>
<evidence type="ECO:0008006" key="4">
    <source>
        <dbReference type="Google" id="ProtNLM"/>
    </source>
</evidence>
<dbReference type="PANTHER" id="PTHR34223">
    <property type="entry name" value="OS11G0201299 PROTEIN"/>
    <property type="match status" value="1"/>
</dbReference>
<dbReference type="AlphaFoldDB" id="A0AAD5CMU5"/>
<reference evidence="2" key="1">
    <citation type="submission" date="2022-06" db="EMBL/GenBank/DDBJ databases">
        <title>Uncovering the hologenomic basis of an extraordinary plant invasion.</title>
        <authorList>
            <person name="Bieker V.C."/>
            <person name="Martin M.D."/>
            <person name="Gilbert T."/>
            <person name="Hodgins K."/>
            <person name="Battlay P."/>
            <person name="Petersen B."/>
            <person name="Wilson J."/>
        </authorList>
    </citation>
    <scope>NUCLEOTIDE SEQUENCE</scope>
    <source>
        <strain evidence="2">AA19_3_7</strain>
        <tissue evidence="2">Leaf</tissue>
    </source>
</reference>
<protein>
    <recommendedName>
        <fullName evidence="4">F-box/LRR-repeat protein</fullName>
    </recommendedName>
</protein>
<dbReference type="InterPro" id="IPR036047">
    <property type="entry name" value="F-box-like_dom_sf"/>
</dbReference>
<keyword evidence="1" id="KW-0175">Coiled coil</keyword>
<evidence type="ECO:0000256" key="1">
    <source>
        <dbReference type="SAM" id="Coils"/>
    </source>
</evidence>
<comment type="caution">
    <text evidence="2">The sequence shown here is derived from an EMBL/GenBank/DDBJ whole genome shotgun (WGS) entry which is preliminary data.</text>
</comment>
<proteinExistence type="predicted"/>
<organism evidence="2 3">
    <name type="scientific">Ambrosia artemisiifolia</name>
    <name type="common">Common ragweed</name>
    <dbReference type="NCBI Taxonomy" id="4212"/>
    <lineage>
        <taxon>Eukaryota</taxon>
        <taxon>Viridiplantae</taxon>
        <taxon>Streptophyta</taxon>
        <taxon>Embryophyta</taxon>
        <taxon>Tracheophyta</taxon>
        <taxon>Spermatophyta</taxon>
        <taxon>Magnoliopsida</taxon>
        <taxon>eudicotyledons</taxon>
        <taxon>Gunneridae</taxon>
        <taxon>Pentapetalae</taxon>
        <taxon>asterids</taxon>
        <taxon>campanulids</taxon>
        <taxon>Asterales</taxon>
        <taxon>Asteraceae</taxon>
        <taxon>Asteroideae</taxon>
        <taxon>Heliantheae alliance</taxon>
        <taxon>Heliantheae</taxon>
        <taxon>Ambrosia</taxon>
    </lineage>
</organism>
<feature type="non-terminal residue" evidence="2">
    <location>
        <position position="1"/>
    </location>
</feature>
<accession>A0AAD5CMU5</accession>
<dbReference type="EMBL" id="JAMZMK010007509">
    <property type="protein sequence ID" value="KAI7744539.1"/>
    <property type="molecule type" value="Genomic_DNA"/>
</dbReference>
<evidence type="ECO:0000313" key="3">
    <source>
        <dbReference type="Proteomes" id="UP001206925"/>
    </source>
</evidence>
<dbReference type="PANTHER" id="PTHR34223:SF101">
    <property type="entry name" value="F-BOX DOMAIN-CONTAINING PROTEIN"/>
    <property type="match status" value="1"/>
</dbReference>
<feature type="coiled-coil region" evidence="1">
    <location>
        <begin position="304"/>
        <end position="331"/>
    </location>
</feature>
<sequence>CKERMDCRRIKDRMNVEDDRLSMLPDDLIYRMLSLIDIKHATRTCALSSRWSLTGSSIRFPDTYSIILESTWDLPALTTLQLRCVAFYDDNGTGIFSKCVNLKNLTLNNFTILGSCDFTICHPRLSNLTLKNGYWALDAFNLVAPQLNNLTIRSCYGKHLIATPNLTYLLFSGSCLLQFSTDLCYLEKVDLRIDTSFVWSGSRIACLLQQIHNVKFLTLNLELVKPLSAYMERISLQPSPFSNIKSLKIFPLYVPSDDEAHEKVTMSTKVLNYLLDGSPSATLTMISYEELKEKQQKARAYANAVVAQNRMSNLQELLEKEKANIETHMNRRKTSVEADVLAHDQGKTQVENVQLHFERKMAQMKSCWEDVGVQINEGRSTTDYILSQLRDIEVLLQKDLPASKTDNLLACFSNLCAEVDNVVEKILHRMKIPQIHLSACFNELAATSRSSS</sequence>
<dbReference type="SUPFAM" id="SSF81383">
    <property type="entry name" value="F-box domain"/>
    <property type="match status" value="1"/>
</dbReference>
<evidence type="ECO:0000313" key="2">
    <source>
        <dbReference type="EMBL" id="KAI7744539.1"/>
    </source>
</evidence>
<keyword evidence="3" id="KW-1185">Reference proteome</keyword>
<dbReference type="Proteomes" id="UP001206925">
    <property type="component" value="Unassembled WGS sequence"/>
</dbReference>
<dbReference type="SUPFAM" id="SSF52047">
    <property type="entry name" value="RNI-like"/>
    <property type="match status" value="1"/>
</dbReference>
<dbReference type="InterPro" id="IPR053197">
    <property type="entry name" value="F-box_SCFL_complex_component"/>
</dbReference>
<name>A0AAD5CMU5_AMBAR</name>